<keyword evidence="1" id="KW-0472">Membrane</keyword>
<keyword evidence="1" id="KW-0812">Transmembrane</keyword>
<keyword evidence="1" id="KW-1133">Transmembrane helix</keyword>
<organism evidence="2 3">
    <name type="scientific">Methanococcoides vulcani</name>
    <dbReference type="NCBI Taxonomy" id="1353158"/>
    <lineage>
        <taxon>Archaea</taxon>
        <taxon>Methanobacteriati</taxon>
        <taxon>Methanobacteriota</taxon>
        <taxon>Stenosarchaea group</taxon>
        <taxon>Methanomicrobia</taxon>
        <taxon>Methanosarcinales</taxon>
        <taxon>Methanosarcinaceae</taxon>
        <taxon>Methanococcoides</taxon>
    </lineage>
</organism>
<gene>
    <name evidence="2" type="ORF">SAMN04488587_1245</name>
</gene>
<dbReference type="Proteomes" id="UP000243338">
    <property type="component" value="Unassembled WGS sequence"/>
</dbReference>
<reference evidence="3" key="1">
    <citation type="submission" date="2016-10" db="EMBL/GenBank/DDBJ databases">
        <authorList>
            <person name="Varghese N."/>
            <person name="Submissions S."/>
        </authorList>
    </citation>
    <scope>NUCLEOTIDE SEQUENCE [LARGE SCALE GENOMIC DNA]</scope>
    <source>
        <strain evidence="3">SLH 33</strain>
    </source>
</reference>
<dbReference type="AlphaFoldDB" id="A0A1H9ZT04"/>
<keyword evidence="3" id="KW-1185">Reference proteome</keyword>
<evidence type="ECO:0000313" key="2">
    <source>
        <dbReference type="EMBL" id="SES84837.1"/>
    </source>
</evidence>
<feature type="transmembrane region" description="Helical" evidence="1">
    <location>
        <begin position="466"/>
        <end position="499"/>
    </location>
</feature>
<evidence type="ECO:0000313" key="3">
    <source>
        <dbReference type="Proteomes" id="UP000243338"/>
    </source>
</evidence>
<name>A0A1H9ZT04_9EURY</name>
<protein>
    <submittedName>
        <fullName evidence="2">Uncharacterized protein</fullName>
    </submittedName>
</protein>
<proteinExistence type="predicted"/>
<evidence type="ECO:0000256" key="1">
    <source>
        <dbReference type="SAM" id="Phobius"/>
    </source>
</evidence>
<dbReference type="EMBL" id="FOHQ01000003">
    <property type="protein sequence ID" value="SES84837.1"/>
    <property type="molecule type" value="Genomic_DNA"/>
</dbReference>
<feature type="transmembrane region" description="Helical" evidence="1">
    <location>
        <begin position="437"/>
        <end position="454"/>
    </location>
</feature>
<accession>A0A1H9ZT04</accession>
<sequence length="511" mass="58874">MFIFLLVLFLPLSSAQGLDFDSERSPLLRDNNSPIIQDVYGSYVLTNNTSFSGKIKDFKDSNVAFNFTFNFTSGSQSIKIQDKIINPESSFFFRLDYVVSPEVHMIEAFSFNLGLWPERLTSPTLSTLSTGPLAVYNEDKVLIFPTLPNSSNYLVWKNNGSTIISIITTPKKEQDSLHLDIMYLDKETETYRNEVTNLGFLDEKIDVLLYEPTSAIRDISLHYENGTSQEIDFSDPEDVVKWSFENVIVKNGSAQWGSPYFTYNQFSSTNETFESISFDEALKLNSSEWLYDGKQFFRIFEGNIEEVTVDYSIDGIFHYILVTQSQIVPKIVIECKDKEINQLSLKYNQSGTTKIETINANDDKIIFNEPLLLEGSSFYFPFDSYQSKIYAINPPSLKEKKSELPFVDGSRFEGDAHFKRDKIEFEMTSRKDIKCQYWLSLLFFSISFTLLLFWENNTNDNRKKILEIISIIFVFIGNQTFLVSIGTILFLIIAVFIVFLKRKPFFKNCCA</sequence>
<dbReference type="STRING" id="1353158.SAMN04488587_1245"/>